<keyword evidence="1" id="KW-1133">Transmembrane helix</keyword>
<protein>
    <submittedName>
        <fullName evidence="2">Uncharacterized protein</fullName>
    </submittedName>
</protein>
<evidence type="ECO:0000256" key="1">
    <source>
        <dbReference type="SAM" id="Phobius"/>
    </source>
</evidence>
<dbReference type="Proteomes" id="UP000215914">
    <property type="component" value="Unassembled WGS sequence"/>
</dbReference>
<dbReference type="Gramene" id="mRNA:HanXRQr2_Chr16g0757471">
    <property type="protein sequence ID" value="mRNA:HanXRQr2_Chr16g0757471"/>
    <property type="gene ID" value="HanXRQr2_Chr16g0757471"/>
</dbReference>
<organism evidence="2 3">
    <name type="scientific">Helianthus annuus</name>
    <name type="common">Common sunflower</name>
    <dbReference type="NCBI Taxonomy" id="4232"/>
    <lineage>
        <taxon>Eukaryota</taxon>
        <taxon>Viridiplantae</taxon>
        <taxon>Streptophyta</taxon>
        <taxon>Embryophyta</taxon>
        <taxon>Tracheophyta</taxon>
        <taxon>Spermatophyta</taxon>
        <taxon>Magnoliopsida</taxon>
        <taxon>eudicotyledons</taxon>
        <taxon>Gunneridae</taxon>
        <taxon>Pentapetalae</taxon>
        <taxon>asterids</taxon>
        <taxon>campanulids</taxon>
        <taxon>Asterales</taxon>
        <taxon>Asteraceae</taxon>
        <taxon>Asteroideae</taxon>
        <taxon>Heliantheae alliance</taxon>
        <taxon>Heliantheae</taxon>
        <taxon>Helianthus</taxon>
    </lineage>
</organism>
<dbReference type="AlphaFoldDB" id="A0A9K3GZD9"/>
<evidence type="ECO:0000313" key="3">
    <source>
        <dbReference type="Proteomes" id="UP000215914"/>
    </source>
</evidence>
<sequence>MAHLMHIVVLMISLYFRYRFTVLRLNFLSYSLLVMFLGFQGFLNHNKSSVMLPRSMAFSIFNSIQPVQEL</sequence>
<keyword evidence="3" id="KW-1185">Reference proteome</keyword>
<keyword evidence="1" id="KW-0812">Transmembrane</keyword>
<reference evidence="2" key="1">
    <citation type="journal article" date="2017" name="Nature">
        <title>The sunflower genome provides insights into oil metabolism, flowering and Asterid evolution.</title>
        <authorList>
            <person name="Badouin H."/>
            <person name="Gouzy J."/>
            <person name="Grassa C.J."/>
            <person name="Murat F."/>
            <person name="Staton S.E."/>
            <person name="Cottret L."/>
            <person name="Lelandais-Briere C."/>
            <person name="Owens G.L."/>
            <person name="Carrere S."/>
            <person name="Mayjonade B."/>
            <person name="Legrand L."/>
            <person name="Gill N."/>
            <person name="Kane N.C."/>
            <person name="Bowers J.E."/>
            <person name="Hubner S."/>
            <person name="Bellec A."/>
            <person name="Berard A."/>
            <person name="Berges H."/>
            <person name="Blanchet N."/>
            <person name="Boniface M.C."/>
            <person name="Brunel D."/>
            <person name="Catrice O."/>
            <person name="Chaidir N."/>
            <person name="Claudel C."/>
            <person name="Donnadieu C."/>
            <person name="Faraut T."/>
            <person name="Fievet G."/>
            <person name="Helmstetter N."/>
            <person name="King M."/>
            <person name="Knapp S.J."/>
            <person name="Lai Z."/>
            <person name="Le Paslier M.C."/>
            <person name="Lippi Y."/>
            <person name="Lorenzon L."/>
            <person name="Mandel J.R."/>
            <person name="Marage G."/>
            <person name="Marchand G."/>
            <person name="Marquand E."/>
            <person name="Bret-Mestries E."/>
            <person name="Morien E."/>
            <person name="Nambeesan S."/>
            <person name="Nguyen T."/>
            <person name="Pegot-Espagnet P."/>
            <person name="Pouilly N."/>
            <person name="Raftis F."/>
            <person name="Sallet E."/>
            <person name="Schiex T."/>
            <person name="Thomas J."/>
            <person name="Vandecasteele C."/>
            <person name="Vares D."/>
            <person name="Vear F."/>
            <person name="Vautrin S."/>
            <person name="Crespi M."/>
            <person name="Mangin B."/>
            <person name="Burke J.M."/>
            <person name="Salse J."/>
            <person name="Munos S."/>
            <person name="Vincourt P."/>
            <person name="Rieseberg L.H."/>
            <person name="Langlade N.B."/>
        </authorList>
    </citation>
    <scope>NUCLEOTIDE SEQUENCE</scope>
    <source>
        <tissue evidence="2">Leaves</tissue>
    </source>
</reference>
<evidence type="ECO:0000313" key="2">
    <source>
        <dbReference type="EMBL" id="KAF5760783.1"/>
    </source>
</evidence>
<name>A0A9K3GZD9_HELAN</name>
<keyword evidence="1" id="KW-0472">Membrane</keyword>
<dbReference type="EMBL" id="MNCJ02000331">
    <property type="protein sequence ID" value="KAF5760783.1"/>
    <property type="molecule type" value="Genomic_DNA"/>
</dbReference>
<reference evidence="2" key="2">
    <citation type="submission" date="2020-06" db="EMBL/GenBank/DDBJ databases">
        <title>Helianthus annuus Genome sequencing and assembly Release 2.</title>
        <authorList>
            <person name="Gouzy J."/>
            <person name="Langlade N."/>
            <person name="Munos S."/>
        </authorList>
    </citation>
    <scope>NUCLEOTIDE SEQUENCE</scope>
    <source>
        <tissue evidence="2">Leaves</tissue>
    </source>
</reference>
<feature type="transmembrane region" description="Helical" evidence="1">
    <location>
        <begin position="21"/>
        <end position="43"/>
    </location>
</feature>
<accession>A0A9K3GZD9</accession>
<comment type="caution">
    <text evidence="2">The sequence shown here is derived from an EMBL/GenBank/DDBJ whole genome shotgun (WGS) entry which is preliminary data.</text>
</comment>
<proteinExistence type="predicted"/>
<gene>
    <name evidence="2" type="ORF">HanXRQr2_Chr16g0757471</name>
</gene>